<feature type="region of interest" description="Disordered" evidence="8">
    <location>
        <begin position="1"/>
        <end position="184"/>
    </location>
</feature>
<evidence type="ECO:0000313" key="9">
    <source>
        <dbReference type="EMBL" id="CAJ1959149.1"/>
    </source>
</evidence>
<feature type="compositionally biased region" description="Basic residues" evidence="8">
    <location>
        <begin position="96"/>
        <end position="124"/>
    </location>
</feature>
<evidence type="ECO:0000313" key="10">
    <source>
        <dbReference type="Proteomes" id="UP001295423"/>
    </source>
</evidence>
<dbReference type="GO" id="GO:0006397">
    <property type="term" value="P:mRNA processing"/>
    <property type="evidence" value="ECO:0007669"/>
    <property type="project" value="UniProtKB-KW"/>
</dbReference>
<dbReference type="GO" id="GO:0016607">
    <property type="term" value="C:nuclear speck"/>
    <property type="evidence" value="ECO:0007669"/>
    <property type="project" value="UniProtKB-SubCell"/>
</dbReference>
<evidence type="ECO:0000256" key="2">
    <source>
        <dbReference type="ARBA" id="ARBA00004604"/>
    </source>
</evidence>
<dbReference type="AlphaFoldDB" id="A0AAD2JKU2"/>
<dbReference type="GO" id="GO:0008380">
    <property type="term" value="P:RNA splicing"/>
    <property type="evidence" value="ECO:0007669"/>
    <property type="project" value="UniProtKB-KW"/>
</dbReference>
<evidence type="ECO:0000256" key="4">
    <source>
        <dbReference type="ARBA" id="ARBA00017993"/>
    </source>
</evidence>
<proteinExistence type="inferred from homology"/>
<accession>A0AAD2JKU2</accession>
<keyword evidence="10" id="KW-1185">Reference proteome</keyword>
<comment type="similarity">
    <text evidence="3">Belongs to the ARL6IP4 family.</text>
</comment>
<evidence type="ECO:0000256" key="5">
    <source>
        <dbReference type="ARBA" id="ARBA00022664"/>
    </source>
</evidence>
<dbReference type="InterPro" id="IPR019532">
    <property type="entry name" value="Nucl_RNA-splicing_assoc_SR-25"/>
</dbReference>
<feature type="compositionally biased region" description="Basic residues" evidence="8">
    <location>
        <begin position="51"/>
        <end position="73"/>
    </location>
</feature>
<dbReference type="Pfam" id="PF10500">
    <property type="entry name" value="SR-25"/>
    <property type="match status" value="1"/>
</dbReference>
<evidence type="ECO:0000256" key="7">
    <source>
        <dbReference type="ARBA" id="ARBA00023242"/>
    </source>
</evidence>
<comment type="subcellular location">
    <subcellularLocation>
        <location evidence="1">Nucleus speckle</location>
    </subcellularLocation>
    <subcellularLocation>
        <location evidence="2">Nucleus</location>
        <location evidence="2">Nucleolus</location>
    </subcellularLocation>
</comment>
<feature type="compositionally biased region" description="Basic and acidic residues" evidence="8">
    <location>
        <begin position="19"/>
        <end position="34"/>
    </location>
</feature>
<dbReference type="GO" id="GO:0005730">
    <property type="term" value="C:nucleolus"/>
    <property type="evidence" value="ECO:0007669"/>
    <property type="project" value="UniProtKB-SubCell"/>
</dbReference>
<organism evidence="9 10">
    <name type="scientific">Cylindrotheca closterium</name>
    <dbReference type="NCBI Taxonomy" id="2856"/>
    <lineage>
        <taxon>Eukaryota</taxon>
        <taxon>Sar</taxon>
        <taxon>Stramenopiles</taxon>
        <taxon>Ochrophyta</taxon>
        <taxon>Bacillariophyta</taxon>
        <taxon>Bacillariophyceae</taxon>
        <taxon>Bacillariophycidae</taxon>
        <taxon>Bacillariales</taxon>
        <taxon>Bacillariaceae</taxon>
        <taxon>Cylindrotheca</taxon>
    </lineage>
</organism>
<reference evidence="9" key="1">
    <citation type="submission" date="2023-08" db="EMBL/GenBank/DDBJ databases">
        <authorList>
            <person name="Audoor S."/>
            <person name="Bilcke G."/>
        </authorList>
    </citation>
    <scope>NUCLEOTIDE SEQUENCE</scope>
</reference>
<gene>
    <name evidence="9" type="ORF">CYCCA115_LOCUS17572</name>
</gene>
<evidence type="ECO:0000256" key="6">
    <source>
        <dbReference type="ARBA" id="ARBA00023187"/>
    </source>
</evidence>
<protein>
    <recommendedName>
        <fullName evidence="4">ADP-ribosylation factor-like protein 6-interacting protein 4</fullName>
    </recommendedName>
</protein>
<sequence>MPSPSHPDNNEDVSQKPAVKRDDDDTSFERDARSRSRKSSSSHRRDDNKERKHNKKRRRHSKETRKRKRRKHYSSSSSDDDSSSPCSSSDDDSSSYHRRDRNRKKDRHKKRRKRSSSSSKRRRRDREGDSKDRSVVSDSKVKEWKEGNLEPMHAPSKVAAEVPPPVVDQQAPQKDDTPKRKAMMVPMSKAEYDKQQSQVRQVYDPETGRVRLVKGTGEIIESIVSRADHQRINQQATRGDGASFARSTLTVAAKQRNYYQR</sequence>
<evidence type="ECO:0000256" key="8">
    <source>
        <dbReference type="SAM" id="MobiDB-lite"/>
    </source>
</evidence>
<dbReference type="EMBL" id="CAKOGP040001980">
    <property type="protein sequence ID" value="CAJ1959149.1"/>
    <property type="molecule type" value="Genomic_DNA"/>
</dbReference>
<feature type="compositionally biased region" description="Basic and acidic residues" evidence="8">
    <location>
        <begin position="125"/>
        <end position="148"/>
    </location>
</feature>
<keyword evidence="7" id="KW-0539">Nucleus</keyword>
<name>A0AAD2JKU2_9STRA</name>
<dbReference type="Proteomes" id="UP001295423">
    <property type="component" value="Unassembled WGS sequence"/>
</dbReference>
<evidence type="ECO:0000256" key="1">
    <source>
        <dbReference type="ARBA" id="ARBA00004324"/>
    </source>
</evidence>
<comment type="caution">
    <text evidence="9">The sequence shown here is derived from an EMBL/GenBank/DDBJ whole genome shotgun (WGS) entry which is preliminary data.</text>
</comment>
<keyword evidence="5" id="KW-0507">mRNA processing</keyword>
<evidence type="ECO:0000256" key="3">
    <source>
        <dbReference type="ARBA" id="ARBA00006852"/>
    </source>
</evidence>
<feature type="compositionally biased region" description="Low complexity" evidence="8">
    <location>
        <begin position="157"/>
        <end position="172"/>
    </location>
</feature>
<keyword evidence="6" id="KW-0508">mRNA splicing</keyword>